<keyword evidence="1" id="KW-0862">Zinc</keyword>
<dbReference type="InterPro" id="IPR025836">
    <property type="entry name" value="Zn_knuckle_CX2CX4HX4C"/>
</dbReference>
<evidence type="ECO:0000256" key="1">
    <source>
        <dbReference type="PROSITE-ProRule" id="PRU00047"/>
    </source>
</evidence>
<accession>A0AAW2X9U8</accession>
<dbReference type="AlphaFoldDB" id="A0AAW2X9U8"/>
<sequence>MPAGVWAAEERRSFPLVGRILINLNNTEALKSVLQTAFNPAKGMQLTFIENGRFLLKFFHTIDRDRVLESGPWAFDRNLILLSMVSEDENPSEVELNWCDIHVRIHGLPIGRMTKEVASFIGGKIGRLKEFDQQKGPESWGSYMRLRVSIDVMKPLPRLLKIRTVLGDEQPVTFTFERLPNYCYLCGKLGHISKWCEIRFVDGFIDPGEDSLMVPGFVLSPEPTPEPGSHNNETLQAIHRSFVLILVLVNFRQAHLSLRAKEEALYLEISITPQLTSKVFPKVSPCEFPNT</sequence>
<keyword evidence="1" id="KW-0479">Metal-binding</keyword>
<proteinExistence type="predicted"/>
<dbReference type="GO" id="GO:0008270">
    <property type="term" value="F:zinc ion binding"/>
    <property type="evidence" value="ECO:0007669"/>
    <property type="project" value="UniProtKB-KW"/>
</dbReference>
<reference evidence="3" key="1">
    <citation type="submission" date="2020-06" db="EMBL/GenBank/DDBJ databases">
        <authorList>
            <person name="Li T."/>
            <person name="Hu X."/>
            <person name="Zhang T."/>
            <person name="Song X."/>
            <person name="Zhang H."/>
            <person name="Dai N."/>
            <person name="Sheng W."/>
            <person name="Hou X."/>
            <person name="Wei L."/>
        </authorList>
    </citation>
    <scope>NUCLEOTIDE SEQUENCE</scope>
    <source>
        <strain evidence="3">KEN1</strain>
        <tissue evidence="3">Leaf</tissue>
    </source>
</reference>
<organism evidence="3">
    <name type="scientific">Sesamum latifolium</name>
    <dbReference type="NCBI Taxonomy" id="2727402"/>
    <lineage>
        <taxon>Eukaryota</taxon>
        <taxon>Viridiplantae</taxon>
        <taxon>Streptophyta</taxon>
        <taxon>Embryophyta</taxon>
        <taxon>Tracheophyta</taxon>
        <taxon>Spermatophyta</taxon>
        <taxon>Magnoliopsida</taxon>
        <taxon>eudicotyledons</taxon>
        <taxon>Gunneridae</taxon>
        <taxon>Pentapetalae</taxon>
        <taxon>asterids</taxon>
        <taxon>lamiids</taxon>
        <taxon>Lamiales</taxon>
        <taxon>Pedaliaceae</taxon>
        <taxon>Sesamum</taxon>
    </lineage>
</organism>
<name>A0AAW2X9U8_9LAMI</name>
<reference evidence="3" key="2">
    <citation type="journal article" date="2024" name="Plant">
        <title>Genomic evolution and insights into agronomic trait innovations of Sesamum species.</title>
        <authorList>
            <person name="Miao H."/>
            <person name="Wang L."/>
            <person name="Qu L."/>
            <person name="Liu H."/>
            <person name="Sun Y."/>
            <person name="Le M."/>
            <person name="Wang Q."/>
            <person name="Wei S."/>
            <person name="Zheng Y."/>
            <person name="Lin W."/>
            <person name="Duan Y."/>
            <person name="Cao H."/>
            <person name="Xiong S."/>
            <person name="Wang X."/>
            <person name="Wei L."/>
            <person name="Li C."/>
            <person name="Ma Q."/>
            <person name="Ju M."/>
            <person name="Zhao R."/>
            <person name="Li G."/>
            <person name="Mu C."/>
            <person name="Tian Q."/>
            <person name="Mei H."/>
            <person name="Zhang T."/>
            <person name="Gao T."/>
            <person name="Zhang H."/>
        </authorList>
    </citation>
    <scope>NUCLEOTIDE SEQUENCE</scope>
    <source>
        <strain evidence="3">KEN1</strain>
    </source>
</reference>
<keyword evidence="1" id="KW-0863">Zinc-finger</keyword>
<evidence type="ECO:0000313" key="3">
    <source>
        <dbReference type="EMBL" id="KAL0450880.1"/>
    </source>
</evidence>
<gene>
    <name evidence="3" type="ORF">Slati_1644400</name>
</gene>
<dbReference type="InterPro" id="IPR001878">
    <property type="entry name" value="Znf_CCHC"/>
</dbReference>
<evidence type="ECO:0000259" key="2">
    <source>
        <dbReference type="PROSITE" id="PS50158"/>
    </source>
</evidence>
<dbReference type="GO" id="GO:0003676">
    <property type="term" value="F:nucleic acid binding"/>
    <property type="evidence" value="ECO:0007669"/>
    <property type="project" value="InterPro"/>
</dbReference>
<protein>
    <recommendedName>
        <fullName evidence="2">CCHC-type domain-containing protein</fullName>
    </recommendedName>
</protein>
<dbReference type="InterPro" id="IPR040256">
    <property type="entry name" value="At4g02000-like"/>
</dbReference>
<dbReference type="Pfam" id="PF14392">
    <property type="entry name" value="zf-CCHC_4"/>
    <property type="match status" value="1"/>
</dbReference>
<dbReference type="PANTHER" id="PTHR31286:SF153">
    <property type="entry name" value="DUF4283 DOMAIN PROTEIN"/>
    <property type="match status" value="1"/>
</dbReference>
<dbReference type="PANTHER" id="PTHR31286">
    <property type="entry name" value="GLYCINE-RICH CELL WALL STRUCTURAL PROTEIN 1.8-LIKE"/>
    <property type="match status" value="1"/>
</dbReference>
<dbReference type="Pfam" id="PF14111">
    <property type="entry name" value="DUF4283"/>
    <property type="match status" value="1"/>
</dbReference>
<comment type="caution">
    <text evidence="3">The sequence shown here is derived from an EMBL/GenBank/DDBJ whole genome shotgun (WGS) entry which is preliminary data.</text>
</comment>
<dbReference type="InterPro" id="IPR025558">
    <property type="entry name" value="DUF4283"/>
</dbReference>
<dbReference type="PROSITE" id="PS50158">
    <property type="entry name" value="ZF_CCHC"/>
    <property type="match status" value="1"/>
</dbReference>
<feature type="domain" description="CCHC-type" evidence="2">
    <location>
        <begin position="183"/>
        <end position="196"/>
    </location>
</feature>
<dbReference type="EMBL" id="JACGWN010000005">
    <property type="protein sequence ID" value="KAL0450880.1"/>
    <property type="molecule type" value="Genomic_DNA"/>
</dbReference>